<dbReference type="InParanoid" id="A0A1E7FH11"/>
<feature type="region of interest" description="Disordered" evidence="1">
    <location>
        <begin position="1"/>
        <end position="23"/>
    </location>
</feature>
<dbReference type="EMBL" id="KV784357">
    <property type="protein sequence ID" value="OEU17315.1"/>
    <property type="molecule type" value="Genomic_DNA"/>
</dbReference>
<proteinExistence type="predicted"/>
<dbReference type="Proteomes" id="UP000095751">
    <property type="component" value="Unassembled WGS sequence"/>
</dbReference>
<feature type="compositionally biased region" description="Basic and acidic residues" evidence="1">
    <location>
        <begin position="119"/>
        <end position="136"/>
    </location>
</feature>
<dbReference type="AlphaFoldDB" id="A0A1E7FH11"/>
<feature type="region of interest" description="Disordered" evidence="1">
    <location>
        <begin position="213"/>
        <end position="272"/>
    </location>
</feature>
<gene>
    <name evidence="2" type="ORF">FRACYDRAFT_268655</name>
</gene>
<accession>A0A1E7FH11</accession>
<reference evidence="2 3" key="1">
    <citation type="submission" date="2016-09" db="EMBL/GenBank/DDBJ databases">
        <title>Extensive genetic diversity and differential bi-allelic expression allows diatom success in the polar Southern Ocean.</title>
        <authorList>
            <consortium name="DOE Joint Genome Institute"/>
            <person name="Mock T."/>
            <person name="Otillar R.P."/>
            <person name="Strauss J."/>
            <person name="Dupont C."/>
            <person name="Frickenhaus S."/>
            <person name="Maumus F."/>
            <person name="Mcmullan M."/>
            <person name="Sanges R."/>
            <person name="Schmutz J."/>
            <person name="Toseland A."/>
            <person name="Valas R."/>
            <person name="Veluchamy A."/>
            <person name="Ward B.J."/>
            <person name="Allen A."/>
            <person name="Barry K."/>
            <person name="Falciatore A."/>
            <person name="Ferrante M."/>
            <person name="Fortunato A.E."/>
            <person name="Gloeckner G."/>
            <person name="Gruber A."/>
            <person name="Hipkin R."/>
            <person name="Janech M."/>
            <person name="Kroth P."/>
            <person name="Leese F."/>
            <person name="Lindquist E."/>
            <person name="Lyon B.R."/>
            <person name="Martin J."/>
            <person name="Mayer C."/>
            <person name="Parker M."/>
            <person name="Quesneville H."/>
            <person name="Raymond J."/>
            <person name="Uhlig C."/>
            <person name="Valentin K.U."/>
            <person name="Worden A.Z."/>
            <person name="Armbrust E.V."/>
            <person name="Bowler C."/>
            <person name="Green B."/>
            <person name="Moulton V."/>
            <person name="Van Oosterhout C."/>
            <person name="Grigoriev I."/>
        </authorList>
    </citation>
    <scope>NUCLEOTIDE SEQUENCE [LARGE SCALE GENOMIC DNA]</scope>
    <source>
        <strain evidence="2 3">CCMP1102</strain>
    </source>
</reference>
<feature type="compositionally biased region" description="Basic and acidic residues" evidence="1">
    <location>
        <begin position="257"/>
        <end position="272"/>
    </location>
</feature>
<protein>
    <submittedName>
        <fullName evidence="2">Uncharacterized protein</fullName>
    </submittedName>
</protein>
<evidence type="ECO:0000313" key="2">
    <source>
        <dbReference type="EMBL" id="OEU17315.1"/>
    </source>
</evidence>
<keyword evidence="3" id="KW-1185">Reference proteome</keyword>
<feature type="compositionally biased region" description="Low complexity" evidence="1">
    <location>
        <begin position="224"/>
        <end position="233"/>
    </location>
</feature>
<organism evidence="2 3">
    <name type="scientific">Fragilariopsis cylindrus CCMP1102</name>
    <dbReference type="NCBI Taxonomy" id="635003"/>
    <lineage>
        <taxon>Eukaryota</taxon>
        <taxon>Sar</taxon>
        <taxon>Stramenopiles</taxon>
        <taxon>Ochrophyta</taxon>
        <taxon>Bacillariophyta</taxon>
        <taxon>Bacillariophyceae</taxon>
        <taxon>Bacillariophycidae</taxon>
        <taxon>Bacillariales</taxon>
        <taxon>Bacillariaceae</taxon>
        <taxon>Fragilariopsis</taxon>
    </lineage>
</organism>
<dbReference type="KEGG" id="fcy:FRACYDRAFT_268655"/>
<sequence length="272" mass="30968">MPHQDHRQGRNNRNRSPETGVELGQEVVMEVRDESSMPPPQPRGSGVQIDWPSRAGCHTWIPDTIGASASAMFGHNGDGNEQHHDHHQEMAHANDHSLTRHSIYGRADISPINSMDMDFSHSSHVGESRRRNHDDGGGGNSSLLNVFDQKHDDPNPEELLPHIHRSVLQQVPSWDRSFRSGDASVGGADEMDDSLIRVHSHDAMKPMGHDFRQRYQQPQHHHSQPAQPQTNHHQSQHRDRHQQTQSSPQPQPQQQNYHHESRDMDWEEHAGE</sequence>
<feature type="region of interest" description="Disordered" evidence="1">
    <location>
        <begin position="119"/>
        <end position="159"/>
    </location>
</feature>
<feature type="compositionally biased region" description="Low complexity" evidence="1">
    <location>
        <begin position="243"/>
        <end position="255"/>
    </location>
</feature>
<evidence type="ECO:0000313" key="3">
    <source>
        <dbReference type="Proteomes" id="UP000095751"/>
    </source>
</evidence>
<evidence type="ECO:0000256" key="1">
    <source>
        <dbReference type="SAM" id="MobiDB-lite"/>
    </source>
</evidence>
<name>A0A1E7FH11_9STRA</name>